<evidence type="ECO:0000256" key="2">
    <source>
        <dbReference type="ARBA" id="ARBA00009510"/>
    </source>
</evidence>
<dbReference type="CTD" id="20245425"/>
<dbReference type="RefSeq" id="XP_009048876.1">
    <property type="nucleotide sequence ID" value="XM_009050628.1"/>
</dbReference>
<keyword evidence="9" id="KW-0653">Protein transport</keyword>
<evidence type="ECO:0000256" key="7">
    <source>
        <dbReference type="ARBA" id="ARBA00022816"/>
    </source>
</evidence>
<dbReference type="GO" id="GO:0006406">
    <property type="term" value="P:mRNA export from nucleus"/>
    <property type="evidence" value="ECO:0007669"/>
    <property type="project" value="TreeGrafter"/>
</dbReference>
<dbReference type="GO" id="GO:0017056">
    <property type="term" value="F:structural constituent of nuclear pore"/>
    <property type="evidence" value="ECO:0007669"/>
    <property type="project" value="UniProtKB-UniRule"/>
</dbReference>
<dbReference type="Gene3D" id="1.20.190.50">
    <property type="match status" value="1"/>
</dbReference>
<keyword evidence="6" id="KW-0597">Phosphoprotein</keyword>
<evidence type="ECO:0000313" key="20">
    <source>
        <dbReference type="Proteomes" id="UP000030746"/>
    </source>
</evidence>
<organism evidence="19 20">
    <name type="scientific">Lottia gigantea</name>
    <name type="common">Giant owl limpet</name>
    <dbReference type="NCBI Taxonomy" id="225164"/>
    <lineage>
        <taxon>Eukaryota</taxon>
        <taxon>Metazoa</taxon>
        <taxon>Spiralia</taxon>
        <taxon>Lophotrochozoa</taxon>
        <taxon>Mollusca</taxon>
        <taxon>Gastropoda</taxon>
        <taxon>Patellogastropoda</taxon>
        <taxon>Lottioidea</taxon>
        <taxon>Lottiidae</taxon>
        <taxon>Lottia</taxon>
    </lineage>
</organism>
<evidence type="ECO:0000256" key="12">
    <source>
        <dbReference type="ARBA" id="ARBA00023132"/>
    </source>
</evidence>
<dbReference type="GO" id="GO:0031965">
    <property type="term" value="C:nuclear membrane"/>
    <property type="evidence" value="ECO:0007669"/>
    <property type="project" value="UniProtKB-SubCell"/>
</dbReference>
<dbReference type="KEGG" id="lgi:LOTGIDRAFT_200770"/>
<dbReference type="STRING" id="225164.V4AT37"/>
<name>V4AT37_LOTGI</name>
<keyword evidence="3 18" id="KW-0813">Transport</keyword>
<keyword evidence="4" id="KW-0158">Chromosome</keyword>
<proteinExistence type="inferred from homology"/>
<evidence type="ECO:0000256" key="10">
    <source>
        <dbReference type="ARBA" id="ARBA00022990"/>
    </source>
</evidence>
<evidence type="ECO:0000256" key="18">
    <source>
        <dbReference type="RuleBase" id="RU365072"/>
    </source>
</evidence>
<comment type="subunit">
    <text evidence="17">Part of the nuclear pore complex (NPC). Forms part of the Nup160 subcomplex in the nuclear pore which is composed of NUP160, NUP133, NUP107 and Nup96; this complex plays a role in RNA export and in tethering Nup98 and NUP153 to the nucleus. Does not interact with TPR. Interacts with ZNF106.</text>
</comment>
<reference evidence="19 20" key="1">
    <citation type="journal article" date="2013" name="Nature">
        <title>Insights into bilaterian evolution from three spiralian genomes.</title>
        <authorList>
            <person name="Simakov O."/>
            <person name="Marletaz F."/>
            <person name="Cho S.J."/>
            <person name="Edsinger-Gonzales E."/>
            <person name="Havlak P."/>
            <person name="Hellsten U."/>
            <person name="Kuo D.H."/>
            <person name="Larsson T."/>
            <person name="Lv J."/>
            <person name="Arendt D."/>
            <person name="Savage R."/>
            <person name="Osoegawa K."/>
            <person name="de Jong P."/>
            <person name="Grimwood J."/>
            <person name="Chapman J.A."/>
            <person name="Shapiro H."/>
            <person name="Aerts A."/>
            <person name="Otillar R.P."/>
            <person name="Terry A.Y."/>
            <person name="Boore J.L."/>
            <person name="Grigoriev I.V."/>
            <person name="Lindberg D.R."/>
            <person name="Seaver E.C."/>
            <person name="Weisblat D.A."/>
            <person name="Putnam N.H."/>
            <person name="Rokhsar D.S."/>
        </authorList>
    </citation>
    <scope>NUCLEOTIDE SEQUENCE [LARGE SCALE GENOMIC DNA]</scope>
</reference>
<dbReference type="AlphaFoldDB" id="V4AT37"/>
<dbReference type="GeneID" id="20245425"/>
<dbReference type="InterPro" id="IPR007252">
    <property type="entry name" value="Nup84/Nup107"/>
</dbReference>
<evidence type="ECO:0000313" key="19">
    <source>
        <dbReference type="EMBL" id="ESP00428.1"/>
    </source>
</evidence>
<evidence type="ECO:0000256" key="5">
    <source>
        <dbReference type="ARBA" id="ARBA00022481"/>
    </source>
</evidence>
<keyword evidence="10" id="KW-0007">Acetylation</keyword>
<dbReference type="HOGENOM" id="CLU_012944_1_0_1"/>
<dbReference type="Gene3D" id="1.10.3450.20">
    <property type="match status" value="1"/>
</dbReference>
<evidence type="ECO:0000256" key="4">
    <source>
        <dbReference type="ARBA" id="ARBA00022454"/>
    </source>
</evidence>
<evidence type="ECO:0000256" key="1">
    <source>
        <dbReference type="ARBA" id="ARBA00004629"/>
    </source>
</evidence>
<dbReference type="PANTHER" id="PTHR13003">
    <property type="entry name" value="NUP107-RELATED"/>
    <property type="match status" value="1"/>
</dbReference>
<dbReference type="PANTHER" id="PTHR13003:SF2">
    <property type="entry name" value="NUCLEAR PORE COMPLEX PROTEIN NUP107"/>
    <property type="match status" value="1"/>
</dbReference>
<comment type="function">
    <text evidence="16">Plays a role in the nuclear pore complex (NPC) assembly and/or maintenance. Required for the assembly of peripheral proteins into the NPC. May anchor NUP62 to the NPC. Involved in nephrogenesis.</text>
</comment>
<comment type="similarity">
    <text evidence="2 18">Belongs to the nucleoporin Nup84/Nup107 family.</text>
</comment>
<evidence type="ECO:0000256" key="8">
    <source>
        <dbReference type="ARBA" id="ARBA00022838"/>
    </source>
</evidence>
<gene>
    <name evidence="19" type="ORF">LOTGIDRAFT_200770</name>
</gene>
<dbReference type="GO" id="GO:0031080">
    <property type="term" value="C:nuclear pore outer ring"/>
    <property type="evidence" value="ECO:0007669"/>
    <property type="project" value="TreeGrafter"/>
</dbReference>
<dbReference type="Proteomes" id="UP000030746">
    <property type="component" value="Unassembled WGS sequence"/>
</dbReference>
<evidence type="ECO:0000256" key="14">
    <source>
        <dbReference type="ARBA" id="ARBA00023242"/>
    </source>
</evidence>
<dbReference type="Pfam" id="PF04121">
    <property type="entry name" value="Nup84_Nup100"/>
    <property type="match status" value="1"/>
</dbReference>
<keyword evidence="8" id="KW-0995">Kinetochore</keyword>
<dbReference type="FunFam" id="1.10.3450.20:FF:000001">
    <property type="entry name" value="Nuclear pore complex protein"/>
    <property type="match status" value="1"/>
</dbReference>
<evidence type="ECO:0000256" key="15">
    <source>
        <dbReference type="ARBA" id="ARBA00023328"/>
    </source>
</evidence>
<dbReference type="FunFam" id="1.20.190.50:FF:000001">
    <property type="entry name" value="Nuclear pore complex protein"/>
    <property type="match status" value="1"/>
</dbReference>
<keyword evidence="12 18" id="KW-0906">Nuclear pore complex</keyword>
<evidence type="ECO:0000256" key="3">
    <source>
        <dbReference type="ARBA" id="ARBA00022448"/>
    </source>
</evidence>
<keyword evidence="15" id="KW-0137">Centromere</keyword>
<dbReference type="GO" id="GO:0006606">
    <property type="term" value="P:protein import into nucleus"/>
    <property type="evidence" value="ECO:0007669"/>
    <property type="project" value="TreeGrafter"/>
</dbReference>
<dbReference type="OrthoDB" id="3098at2759"/>
<evidence type="ECO:0000256" key="11">
    <source>
        <dbReference type="ARBA" id="ARBA00023010"/>
    </source>
</evidence>
<keyword evidence="7" id="KW-0509">mRNA transport</keyword>
<comment type="function">
    <text evidence="18">Functions as a component of the nuclear pore complex (NPC).</text>
</comment>
<evidence type="ECO:0000256" key="9">
    <source>
        <dbReference type="ARBA" id="ARBA00022927"/>
    </source>
</evidence>
<dbReference type="EMBL" id="KB200702">
    <property type="protein sequence ID" value="ESP00428.1"/>
    <property type="molecule type" value="Genomic_DNA"/>
</dbReference>
<evidence type="ECO:0000256" key="13">
    <source>
        <dbReference type="ARBA" id="ARBA00023136"/>
    </source>
</evidence>
<evidence type="ECO:0000256" key="6">
    <source>
        <dbReference type="ARBA" id="ARBA00022553"/>
    </source>
</evidence>
<keyword evidence="20" id="KW-1185">Reference proteome</keyword>
<comment type="subcellular location">
    <subcellularLocation>
        <location evidence="1">Chromosome</location>
        <location evidence="1">Centromere</location>
        <location evidence="1">Kinetochore</location>
    </subcellularLocation>
    <subcellularLocation>
        <location evidence="18">Nucleus</location>
        <location evidence="18">Nuclear pore complex</location>
    </subcellularLocation>
    <subcellularLocation>
        <location evidence="18">Nucleus membrane</location>
    </subcellularLocation>
</comment>
<dbReference type="GO" id="GO:0000776">
    <property type="term" value="C:kinetochore"/>
    <property type="evidence" value="ECO:0007669"/>
    <property type="project" value="UniProtKB-KW"/>
</dbReference>
<keyword evidence="5" id="KW-0488">Methylation</keyword>
<keyword evidence="11 18" id="KW-0811">Translocation</keyword>
<dbReference type="GO" id="GO:0000973">
    <property type="term" value="P:post-transcriptional tethering of RNA polymerase II gene DNA at nuclear periphery"/>
    <property type="evidence" value="ECO:0007669"/>
    <property type="project" value="TreeGrafter"/>
</dbReference>
<protein>
    <recommendedName>
        <fullName evidence="18">Nuclear pore complex protein</fullName>
    </recommendedName>
</protein>
<accession>V4AT37</accession>
<dbReference type="OMA" id="MAHIVLF"/>
<evidence type="ECO:0000256" key="16">
    <source>
        <dbReference type="ARBA" id="ARBA00056880"/>
    </source>
</evidence>
<keyword evidence="13 18" id="KW-0472">Membrane</keyword>
<sequence>MQVFNLMSDCENICSEHVILLRKLVNRSTKNAQHKFQKTYDTLELLENEKYTWQLLRSLSKDRLLDTEDNNDEEEMILDTPAKMIVDDLFEKTPLIRQSQLVIDWLENCSLDNLEMFSDDVRFFSDQSVAWENSLHELKQKKEGKMVRTSRVFVDELDPDAPIRQNSSLDDLDKEDELRLLQHMFVCIRAGQLDRAQEVCRNCGQSWRAATLEGWQPFHDSNYQKLGEGGQVESIQGNQYRDVWKLVCWKMAREAKFDKYEKSIYGVMSGNLSAILPVCKSWHDYLWAYFKVMVDTHVEGEIRRNTKSARKFVDLPPEYFSKLLYPDLVFAEIEASLNEKIQLECNLWYNVIQKYIILGDISTLIQVMYKWIQSDNNGIPQHLVRFMAHLVLVLRRITDIAEEEKAIVIIETYIDILIKNGNKELVAFYVSNLPKTSQINWYAKFLEGIEDKEERQHVLNLAEEEELDIGLITKTVVENIRKREDSSTVSDSACNIEITDEDREKIEAIDWLVFDPKHRSEAVKQANAVMRGFIAVKKHEAAKQVFHKLPNDSIDIIYKIHHSTAGHRNLKPADENAIREYMCIKAYLDAVDSFNDWFSFFHHAKPQKPNLTVGASFTDKVAYEHRMKQFESELDRWRHNLTAQTKISKDRIYNLLLFTDGGWMVDLVQDSNEDEGRSLQLKRLRELHIPGLCFNLHHMLHSSGLYAECLQLADYIASERYLLYKEFNPENLKTLLRHLQDSSLQLLDENKDPLGYDLV</sequence>
<evidence type="ECO:0000256" key="17">
    <source>
        <dbReference type="ARBA" id="ARBA00063956"/>
    </source>
</evidence>
<keyword evidence="14 18" id="KW-0539">Nucleus</keyword>